<dbReference type="Proteomes" id="UP000235388">
    <property type="component" value="Unassembled WGS sequence"/>
</dbReference>
<accession>A0A2N5W4M9</accession>
<evidence type="ECO:0000313" key="2">
    <source>
        <dbReference type="Proteomes" id="UP000235388"/>
    </source>
</evidence>
<comment type="caution">
    <text evidence="1">The sequence shown here is derived from an EMBL/GenBank/DDBJ whole genome shotgun (WGS) entry which is preliminary data.</text>
</comment>
<proteinExistence type="predicted"/>
<dbReference type="EMBL" id="PGCJ01000013">
    <property type="protein sequence ID" value="PLW57218.1"/>
    <property type="molecule type" value="Genomic_DNA"/>
</dbReference>
<organism evidence="1 2">
    <name type="scientific">Puccinia coronata f. sp. avenae</name>
    <dbReference type="NCBI Taxonomy" id="200324"/>
    <lineage>
        <taxon>Eukaryota</taxon>
        <taxon>Fungi</taxon>
        <taxon>Dikarya</taxon>
        <taxon>Basidiomycota</taxon>
        <taxon>Pucciniomycotina</taxon>
        <taxon>Pucciniomycetes</taxon>
        <taxon>Pucciniales</taxon>
        <taxon>Pucciniaceae</taxon>
        <taxon>Puccinia</taxon>
    </lineage>
</organism>
<dbReference type="AlphaFoldDB" id="A0A2N5W4M9"/>
<protein>
    <submittedName>
        <fullName evidence="1">Uncharacterized protein</fullName>
    </submittedName>
</protein>
<reference evidence="1 2" key="1">
    <citation type="submission" date="2017-11" db="EMBL/GenBank/DDBJ databases">
        <title>De novo assembly and phasing of dikaryotic genomes from two isolates of Puccinia coronata f. sp. avenae, the causal agent of oat crown rust.</title>
        <authorList>
            <person name="Miller M.E."/>
            <person name="Zhang Y."/>
            <person name="Omidvar V."/>
            <person name="Sperschneider J."/>
            <person name="Schwessinger B."/>
            <person name="Raley C."/>
            <person name="Palmer J.M."/>
            <person name="Garnica D."/>
            <person name="Upadhyaya N."/>
            <person name="Rathjen J."/>
            <person name="Taylor J.M."/>
            <person name="Park R.F."/>
            <person name="Dodds P.N."/>
            <person name="Hirsch C.D."/>
            <person name="Kianian S.F."/>
            <person name="Figueroa M."/>
        </authorList>
    </citation>
    <scope>NUCLEOTIDE SEQUENCE [LARGE SCALE GENOMIC DNA]</scope>
    <source>
        <strain evidence="1">12NC29</strain>
    </source>
</reference>
<keyword evidence="2" id="KW-1185">Reference proteome</keyword>
<evidence type="ECO:0000313" key="1">
    <source>
        <dbReference type="EMBL" id="PLW57218.1"/>
    </source>
</evidence>
<gene>
    <name evidence="1" type="ORF">PCANC_03119</name>
</gene>
<name>A0A2N5W4M9_9BASI</name>
<sequence>MLKALPLWEQKLTLGKGGTEEAAHRVTKALGQKAMSSRAMTLRDDMVLELMRLMYAVNPYARVYHLAKTILDENPSRTLALQGVPKPGGDPK</sequence>